<feature type="domain" description="Knr4/Smi1-like" evidence="1">
    <location>
        <begin position="7"/>
        <end position="43"/>
    </location>
</feature>
<sequence length="50" mass="5895">MESFGKVQEESIQKIENLFHVVLPEDYTKFLLDFNGGVIFNTEPGEVYRW</sequence>
<comment type="caution">
    <text evidence="2">The sequence shown here is derived from an EMBL/GenBank/DDBJ whole genome shotgun (WGS) entry which is preliminary data.</text>
</comment>
<dbReference type="Proteomes" id="UP000285981">
    <property type="component" value="Unassembled WGS sequence"/>
</dbReference>
<accession>A0A412KEU3</accession>
<dbReference type="SUPFAM" id="SSF160631">
    <property type="entry name" value="SMI1/KNR4-like"/>
    <property type="match status" value="1"/>
</dbReference>
<reference evidence="2 3" key="1">
    <citation type="submission" date="2018-08" db="EMBL/GenBank/DDBJ databases">
        <title>A genome reference for cultivated species of the human gut microbiota.</title>
        <authorList>
            <person name="Zou Y."/>
            <person name="Xue W."/>
            <person name="Luo G."/>
        </authorList>
    </citation>
    <scope>NUCLEOTIDE SEQUENCE [LARGE SCALE GENOMIC DNA]</scope>
    <source>
        <strain evidence="2 3">AF21-25</strain>
    </source>
</reference>
<evidence type="ECO:0000313" key="2">
    <source>
        <dbReference type="EMBL" id="RGS67148.1"/>
    </source>
</evidence>
<protein>
    <submittedName>
        <fullName evidence="2">SMI1/KNR4 family protein</fullName>
    </submittedName>
</protein>
<proteinExistence type="predicted"/>
<gene>
    <name evidence="2" type="ORF">DWX78_14655</name>
</gene>
<evidence type="ECO:0000259" key="1">
    <source>
        <dbReference type="Pfam" id="PF09346"/>
    </source>
</evidence>
<dbReference type="EMBL" id="QRVU01000117">
    <property type="protein sequence ID" value="RGS67148.1"/>
    <property type="molecule type" value="Genomic_DNA"/>
</dbReference>
<evidence type="ECO:0000313" key="3">
    <source>
        <dbReference type="Proteomes" id="UP000285981"/>
    </source>
</evidence>
<name>A0A412KEU3_9FIRM</name>
<dbReference type="InterPro" id="IPR018958">
    <property type="entry name" value="Knr4/Smi1-like_dom"/>
</dbReference>
<dbReference type="Pfam" id="PF09346">
    <property type="entry name" value="SMI1_KNR4"/>
    <property type="match status" value="1"/>
</dbReference>
<dbReference type="Gene3D" id="3.40.1580.10">
    <property type="entry name" value="SMI1/KNR4-like"/>
    <property type="match status" value="1"/>
</dbReference>
<organism evidence="2 3">
    <name type="scientific">Dorea formicigenerans</name>
    <dbReference type="NCBI Taxonomy" id="39486"/>
    <lineage>
        <taxon>Bacteria</taxon>
        <taxon>Bacillati</taxon>
        <taxon>Bacillota</taxon>
        <taxon>Clostridia</taxon>
        <taxon>Lachnospirales</taxon>
        <taxon>Lachnospiraceae</taxon>
        <taxon>Dorea</taxon>
    </lineage>
</organism>
<dbReference type="AlphaFoldDB" id="A0A412KEU3"/>
<feature type="non-terminal residue" evidence="2">
    <location>
        <position position="50"/>
    </location>
</feature>
<dbReference type="InterPro" id="IPR037883">
    <property type="entry name" value="Knr4/Smi1-like_sf"/>
</dbReference>